<organism evidence="2 3">
    <name type="scientific">Sphingorhabdus buctiana</name>
    <dbReference type="NCBI Taxonomy" id="1508805"/>
    <lineage>
        <taxon>Bacteria</taxon>
        <taxon>Pseudomonadati</taxon>
        <taxon>Pseudomonadota</taxon>
        <taxon>Alphaproteobacteria</taxon>
        <taxon>Sphingomonadales</taxon>
        <taxon>Sphingomonadaceae</taxon>
        <taxon>Sphingorhabdus</taxon>
    </lineage>
</organism>
<feature type="transmembrane region" description="Helical" evidence="1">
    <location>
        <begin position="160"/>
        <end position="182"/>
    </location>
</feature>
<dbReference type="EMBL" id="JBHUEL010000011">
    <property type="protein sequence ID" value="MFD1767690.1"/>
    <property type="molecule type" value="Genomic_DNA"/>
</dbReference>
<gene>
    <name evidence="2" type="ORF">ACFSAG_12660</name>
</gene>
<name>A0ABW4MFH1_9SPHN</name>
<feature type="transmembrane region" description="Helical" evidence="1">
    <location>
        <begin position="92"/>
        <end position="113"/>
    </location>
</feature>
<keyword evidence="1" id="KW-0812">Transmembrane</keyword>
<keyword evidence="3" id="KW-1185">Reference proteome</keyword>
<reference evidence="3" key="1">
    <citation type="journal article" date="2019" name="Int. J. Syst. Evol. Microbiol.">
        <title>The Global Catalogue of Microorganisms (GCM) 10K type strain sequencing project: providing services to taxonomists for standard genome sequencing and annotation.</title>
        <authorList>
            <consortium name="The Broad Institute Genomics Platform"/>
            <consortium name="The Broad Institute Genome Sequencing Center for Infectious Disease"/>
            <person name="Wu L."/>
            <person name="Ma J."/>
        </authorList>
    </citation>
    <scope>NUCLEOTIDE SEQUENCE [LARGE SCALE GENOMIC DNA]</scope>
    <source>
        <strain evidence="3">CGMCC 1.12449</strain>
    </source>
</reference>
<evidence type="ECO:0000256" key="1">
    <source>
        <dbReference type="SAM" id="Phobius"/>
    </source>
</evidence>
<feature type="transmembrane region" description="Helical" evidence="1">
    <location>
        <begin position="16"/>
        <end position="35"/>
    </location>
</feature>
<sequence>MTRSTVDENSRKLRKLFVQLVSGALVGGVIGYFGMSQLDPKAMQVDQILTSGVGIIYLLTGGIVGLGLLSPKLGSKFLNVEDAEEISEQRRVLTGSTISMVALGLALIALANAGPDRAISPTMGFLAIVVALFVSVVVSFRDWKFYDEMMRGLSRDAGNIAFCIVGSVILLWGAAASIGMAVTPTPLMLVSLVSGGLLLAAFVAAGRAGLMMPR</sequence>
<feature type="transmembrane region" description="Helical" evidence="1">
    <location>
        <begin position="188"/>
        <end position="210"/>
    </location>
</feature>
<keyword evidence="1" id="KW-0472">Membrane</keyword>
<feature type="transmembrane region" description="Helical" evidence="1">
    <location>
        <begin position="119"/>
        <end position="140"/>
    </location>
</feature>
<proteinExistence type="predicted"/>
<evidence type="ECO:0000313" key="3">
    <source>
        <dbReference type="Proteomes" id="UP001597215"/>
    </source>
</evidence>
<dbReference type="RefSeq" id="WP_381515429.1">
    <property type="nucleotide sequence ID" value="NZ_JBHUEL010000011.1"/>
</dbReference>
<accession>A0ABW4MFH1</accession>
<comment type="caution">
    <text evidence="2">The sequence shown here is derived from an EMBL/GenBank/DDBJ whole genome shotgun (WGS) entry which is preliminary data.</text>
</comment>
<protein>
    <submittedName>
        <fullName evidence="2">Uncharacterized protein</fullName>
    </submittedName>
</protein>
<evidence type="ECO:0000313" key="2">
    <source>
        <dbReference type="EMBL" id="MFD1767690.1"/>
    </source>
</evidence>
<dbReference type="Proteomes" id="UP001597215">
    <property type="component" value="Unassembled WGS sequence"/>
</dbReference>
<keyword evidence="1" id="KW-1133">Transmembrane helix</keyword>
<feature type="transmembrane region" description="Helical" evidence="1">
    <location>
        <begin position="47"/>
        <end position="71"/>
    </location>
</feature>